<feature type="non-terminal residue" evidence="11">
    <location>
        <position position="1"/>
    </location>
</feature>
<evidence type="ECO:0000259" key="10">
    <source>
        <dbReference type="PROSITE" id="PS52010"/>
    </source>
</evidence>
<dbReference type="EMBL" id="SGJD01002716">
    <property type="protein sequence ID" value="KAB0394691.1"/>
    <property type="molecule type" value="Genomic_DNA"/>
</dbReference>
<evidence type="ECO:0000256" key="5">
    <source>
        <dbReference type="ARBA" id="ARBA00022729"/>
    </source>
</evidence>
<feature type="domain" description="Collectrin-like" evidence="10">
    <location>
        <begin position="56"/>
        <end position="102"/>
    </location>
</feature>
<proteinExistence type="predicted"/>
<evidence type="ECO:0000313" key="12">
    <source>
        <dbReference type="Proteomes" id="UP000437017"/>
    </source>
</evidence>
<dbReference type="PROSITE" id="PS52010">
    <property type="entry name" value="COLLECTRIN_LIKE"/>
    <property type="match status" value="1"/>
</dbReference>
<dbReference type="OrthoDB" id="9899436at2759"/>
<comment type="caution">
    <text evidence="11">The sequence shown here is derived from an EMBL/GenBank/DDBJ whole genome shotgun (WGS) entry which is preliminary data.</text>
</comment>
<evidence type="ECO:0000256" key="9">
    <source>
        <dbReference type="PROSITE-ProRule" id="PRU01354"/>
    </source>
</evidence>
<dbReference type="GO" id="GO:0005886">
    <property type="term" value="C:plasma membrane"/>
    <property type="evidence" value="ECO:0007669"/>
    <property type="project" value="UniProtKB-SubCell"/>
</dbReference>
<evidence type="ECO:0000256" key="1">
    <source>
        <dbReference type="ARBA" id="ARBA00004251"/>
    </source>
</evidence>
<evidence type="ECO:0000256" key="6">
    <source>
        <dbReference type="ARBA" id="ARBA00022989"/>
    </source>
</evidence>
<evidence type="ECO:0000256" key="7">
    <source>
        <dbReference type="ARBA" id="ARBA00023136"/>
    </source>
</evidence>
<dbReference type="AlphaFoldDB" id="A0A643C340"/>
<dbReference type="PANTHER" id="PTHR46884:SF1">
    <property type="entry name" value="COLLECTRIN"/>
    <property type="match status" value="1"/>
</dbReference>
<dbReference type="Pfam" id="PF16959">
    <property type="entry name" value="Collectrin"/>
    <property type="match status" value="1"/>
</dbReference>
<dbReference type="InterPro" id="IPR042944">
    <property type="entry name" value="Collectrin"/>
</dbReference>
<accession>A0A643C340</accession>
<protein>
    <recommendedName>
        <fullName evidence="10">Collectrin-like domain-containing protein</fullName>
    </recommendedName>
</protein>
<name>A0A643C340_BALPH</name>
<gene>
    <name evidence="11" type="ORF">E2I00_000835</name>
</gene>
<keyword evidence="7 9" id="KW-0472">Membrane</keyword>
<evidence type="ECO:0000313" key="11">
    <source>
        <dbReference type="EMBL" id="KAB0394691.1"/>
    </source>
</evidence>
<comment type="subcellular location">
    <subcellularLocation>
        <location evidence="1 9">Cell membrane</location>
        <topology evidence="1 9">Single-pass type I membrane protein</topology>
    </subcellularLocation>
</comment>
<keyword evidence="12" id="KW-1185">Reference proteome</keyword>
<keyword evidence="4 9" id="KW-0812">Transmembrane</keyword>
<dbReference type="GO" id="GO:0051957">
    <property type="term" value="P:positive regulation of amino acid transport"/>
    <property type="evidence" value="ECO:0007669"/>
    <property type="project" value="TreeGrafter"/>
</dbReference>
<keyword evidence="6 9" id="KW-1133">Transmembrane helix</keyword>
<keyword evidence="5" id="KW-0732">Signal</keyword>
<dbReference type="InterPro" id="IPR031588">
    <property type="entry name" value="Collectrin_dom"/>
</dbReference>
<keyword evidence="2 9" id="KW-1003">Cell membrane</keyword>
<feature type="non-terminal residue" evidence="11">
    <location>
        <position position="102"/>
    </location>
</feature>
<evidence type="ECO:0000256" key="2">
    <source>
        <dbReference type="ARBA" id="ARBA00022475"/>
    </source>
</evidence>
<evidence type="ECO:0000256" key="3">
    <source>
        <dbReference type="ARBA" id="ARBA00022553"/>
    </source>
</evidence>
<reference evidence="11 12" key="1">
    <citation type="journal article" date="2019" name="PLoS ONE">
        <title>Genomic analyses reveal an absence of contemporary introgressive admixture between fin whales and blue whales, despite known hybrids.</title>
        <authorList>
            <person name="Westbury M.V."/>
            <person name="Petersen B."/>
            <person name="Lorenzen E.D."/>
        </authorList>
    </citation>
    <scope>NUCLEOTIDE SEQUENCE [LARGE SCALE GENOMIC DNA]</scope>
    <source>
        <strain evidence="11">FinWhale-01</strain>
    </source>
</reference>
<dbReference type="PANTHER" id="PTHR46884">
    <property type="entry name" value="COLLECTRIN"/>
    <property type="match status" value="1"/>
</dbReference>
<evidence type="ECO:0000256" key="4">
    <source>
        <dbReference type="ARBA" id="ARBA00022692"/>
    </source>
</evidence>
<evidence type="ECO:0000256" key="8">
    <source>
        <dbReference type="ARBA" id="ARBA00023180"/>
    </source>
</evidence>
<sequence length="102" mass="11441">EAGGAHEFQEKVAEVSELDVSAVYRGGTSLRISAPRLKMDFLHISPSSKHHNSKNAENAFKVRLSLRTALGDKAYAWDTNEEYLFKAMVAFSMRRVPNREAT</sequence>
<dbReference type="GO" id="GO:0070062">
    <property type="term" value="C:extracellular exosome"/>
    <property type="evidence" value="ECO:0007669"/>
    <property type="project" value="TreeGrafter"/>
</dbReference>
<keyword evidence="3" id="KW-0597">Phosphoprotein</keyword>
<dbReference type="Proteomes" id="UP000437017">
    <property type="component" value="Unassembled WGS sequence"/>
</dbReference>
<organism evidence="11 12">
    <name type="scientific">Balaenoptera physalus</name>
    <name type="common">Fin whale</name>
    <name type="synonym">Balaena physalus</name>
    <dbReference type="NCBI Taxonomy" id="9770"/>
    <lineage>
        <taxon>Eukaryota</taxon>
        <taxon>Metazoa</taxon>
        <taxon>Chordata</taxon>
        <taxon>Craniata</taxon>
        <taxon>Vertebrata</taxon>
        <taxon>Euteleostomi</taxon>
        <taxon>Mammalia</taxon>
        <taxon>Eutheria</taxon>
        <taxon>Laurasiatheria</taxon>
        <taxon>Artiodactyla</taxon>
        <taxon>Whippomorpha</taxon>
        <taxon>Cetacea</taxon>
        <taxon>Mysticeti</taxon>
        <taxon>Balaenopteridae</taxon>
        <taxon>Balaenoptera</taxon>
    </lineage>
</organism>
<keyword evidence="8" id="KW-0325">Glycoprotein</keyword>